<dbReference type="InterPro" id="IPR001279">
    <property type="entry name" value="Metallo-B-lactamas"/>
</dbReference>
<reference evidence="2 3" key="1">
    <citation type="submission" date="2019-05" db="EMBL/GenBank/DDBJ databases">
        <title>Genomes sequences of two Nocardia cyriacigeorgica environmental isolates, type strains Nocardia asteroides ATCC 19247 and Nocardia cyriacigeorgica DSM 44484.</title>
        <authorList>
            <person name="Vautrin F."/>
            <person name="Bergeron E."/>
            <person name="Dubost A."/>
            <person name="Abrouk D."/>
            <person name="Rodriguez Nava V."/>
            <person name="Pujic P."/>
        </authorList>
    </citation>
    <scope>NUCLEOTIDE SEQUENCE [LARGE SCALE GENOMIC DNA]</scope>
    <source>
        <strain evidence="2 3">EML 1456</strain>
    </source>
</reference>
<dbReference type="Gene3D" id="3.60.15.10">
    <property type="entry name" value="Ribonuclease Z/Hydroxyacylglutathione hydrolase-like"/>
    <property type="match status" value="1"/>
</dbReference>
<dbReference type="EMBL" id="VBUU01000012">
    <property type="protein sequence ID" value="TLG10249.1"/>
    <property type="molecule type" value="Genomic_DNA"/>
</dbReference>
<dbReference type="RefSeq" id="WP_138456513.1">
    <property type="nucleotide sequence ID" value="NZ_VBUU01000012.1"/>
</dbReference>
<dbReference type="AlphaFoldDB" id="A0A5R8PEK1"/>
<name>A0A5R8PEK1_9NOCA</name>
<feature type="domain" description="Metallo-beta-lactamase" evidence="1">
    <location>
        <begin position="43"/>
        <end position="116"/>
    </location>
</feature>
<evidence type="ECO:0000259" key="1">
    <source>
        <dbReference type="Pfam" id="PF12706"/>
    </source>
</evidence>
<comment type="caution">
    <text evidence="2">The sequence shown here is derived from an EMBL/GenBank/DDBJ whole genome shotgun (WGS) entry which is preliminary data.</text>
</comment>
<sequence length="492" mass="54242">MLMGFLGHNGFACGTQEHPVLLDPILLPRYGEEYTSSPVEIYPPRKIRIDGLPDPAAVVISHEHSDHFHLPSLNKLSRATPVIVGPLMIDSVTEHIEELGFTVQRAQFGEDIEVGSTVITLYPPHPETVLWESRVSQVYVRDAADPDVAGIYLSIDALVSEEFLADIDNGRVPPPAVLALSNNAQITPPGVFGSLDNLKSSELSEGSGQLTAFAGLDIGHQLLVQYADAPQLRDCHFLVCGGGFLKDYEEMGPFPFSEQRELAECLSLLVRNVDVYGPEPGELMECGPDGIRIVGELGWLRVDASRFAELKERRAQFLRENGRISLRPIRIPLDTDNENTDINAVEAGLDYLSRGILVSDLGRRLVGAGREQTNLGTHRLIIKLLTHHAPARSYAWNVRTGIFDQIPDVPLEDALTEFPFGLVTHASDLAAVFTGELQIWDVVGIAMRSWYTGNSTDSLVALMFNLYGEQIRPDISCRVYTKQLQIISEGVE</sequence>
<accession>A0A5R8PEK1</accession>
<protein>
    <recommendedName>
        <fullName evidence="1">Metallo-beta-lactamase domain-containing protein</fullName>
    </recommendedName>
</protein>
<dbReference type="InterPro" id="IPR036866">
    <property type="entry name" value="RibonucZ/Hydroxyglut_hydro"/>
</dbReference>
<evidence type="ECO:0000313" key="2">
    <source>
        <dbReference type="EMBL" id="TLG10249.1"/>
    </source>
</evidence>
<organism evidence="2 3">
    <name type="scientific">Nocardia cyriacigeorgica</name>
    <dbReference type="NCBI Taxonomy" id="135487"/>
    <lineage>
        <taxon>Bacteria</taxon>
        <taxon>Bacillati</taxon>
        <taxon>Actinomycetota</taxon>
        <taxon>Actinomycetes</taxon>
        <taxon>Mycobacteriales</taxon>
        <taxon>Nocardiaceae</taxon>
        <taxon>Nocardia</taxon>
    </lineage>
</organism>
<dbReference type="OrthoDB" id="9805728at2"/>
<dbReference type="Pfam" id="PF12706">
    <property type="entry name" value="Lactamase_B_2"/>
    <property type="match status" value="1"/>
</dbReference>
<evidence type="ECO:0000313" key="3">
    <source>
        <dbReference type="Proteomes" id="UP000308349"/>
    </source>
</evidence>
<gene>
    <name evidence="2" type="ORF">FEK35_13685</name>
</gene>
<dbReference type="Proteomes" id="UP000308349">
    <property type="component" value="Unassembled WGS sequence"/>
</dbReference>
<proteinExistence type="predicted"/>
<dbReference type="SUPFAM" id="SSF56281">
    <property type="entry name" value="Metallo-hydrolase/oxidoreductase"/>
    <property type="match status" value="1"/>
</dbReference>